<dbReference type="Gene3D" id="3.40.50.300">
    <property type="entry name" value="P-loop containing nucleotide triphosphate hydrolases"/>
    <property type="match status" value="1"/>
</dbReference>
<gene>
    <name evidence="2" type="primary">traL_2</name>
    <name evidence="2" type="ORF">NCTC11009_01682</name>
</gene>
<evidence type="ECO:0000259" key="1">
    <source>
        <dbReference type="Pfam" id="PF01656"/>
    </source>
</evidence>
<feature type="domain" description="CobQ/CobB/MinD/ParA nucleotide binding" evidence="1">
    <location>
        <begin position="10"/>
        <end position="86"/>
    </location>
</feature>
<dbReference type="Pfam" id="PF01656">
    <property type="entry name" value="CbiA"/>
    <property type="match status" value="1"/>
</dbReference>
<dbReference type="RefSeq" id="WP_220089346.1">
    <property type="nucleotide sequence ID" value="NZ_CAMQFR010000011.1"/>
</dbReference>
<dbReference type="EMBL" id="UATH01000001">
    <property type="protein sequence ID" value="SPY08456.1"/>
    <property type="molecule type" value="Genomic_DNA"/>
</dbReference>
<protein>
    <submittedName>
        <fullName evidence="2">Conjugal transfer protein TraL</fullName>
    </submittedName>
</protein>
<dbReference type="InterPro" id="IPR027417">
    <property type="entry name" value="P-loop_NTPase"/>
</dbReference>
<organism evidence="2 3">
    <name type="scientific">Oligella urethralis</name>
    <dbReference type="NCBI Taxonomy" id="90245"/>
    <lineage>
        <taxon>Bacteria</taxon>
        <taxon>Pseudomonadati</taxon>
        <taxon>Pseudomonadota</taxon>
        <taxon>Betaproteobacteria</taxon>
        <taxon>Burkholderiales</taxon>
        <taxon>Alcaligenaceae</taxon>
        <taxon>Oligella</taxon>
    </lineage>
</organism>
<dbReference type="InterPro" id="IPR002586">
    <property type="entry name" value="CobQ/CobB/MinD/ParA_Nub-bd_dom"/>
</dbReference>
<reference evidence="2 3" key="1">
    <citation type="submission" date="2018-06" db="EMBL/GenBank/DDBJ databases">
        <authorList>
            <consortium name="Pathogen Informatics"/>
            <person name="Doyle S."/>
        </authorList>
    </citation>
    <scope>NUCLEOTIDE SEQUENCE [LARGE SCALE GENOMIC DNA]</scope>
    <source>
        <strain evidence="2 3">NCTC11009</strain>
    </source>
</reference>
<proteinExistence type="predicted"/>
<accession>A0A2X1UMS2</accession>
<sequence>MEENMKEVHFVIQGKGGVGKSFIASVLAQYFKDKKTASVNCYDTDPVNPTLSRYNALNVKLVPILTEHKTIDTSLFDSFIEALVEAENTVSVIDNGAATFVPLINYVHEINLFDEIFKSTDVKAFLHVPIVGGQAFEECIAGFATVCQLGENFKIVPWLNEFQGEIETPDKKFSDFKVVQHSHFKILDKVTLPNRNPSTFGKDVRQMTEDRMTFNEVMVSKKYTLIPRQRLKQVRDDVYRQLDAVFLLSKEAEKVTK</sequence>
<evidence type="ECO:0000313" key="2">
    <source>
        <dbReference type="EMBL" id="SPY08456.1"/>
    </source>
</evidence>
<dbReference type="AlphaFoldDB" id="A0A2X1UMS2"/>
<evidence type="ECO:0000313" key="3">
    <source>
        <dbReference type="Proteomes" id="UP000250242"/>
    </source>
</evidence>
<dbReference type="Proteomes" id="UP000250242">
    <property type="component" value="Unassembled WGS sequence"/>
</dbReference>
<name>A0A2X1UMS2_9BURK</name>
<dbReference type="SUPFAM" id="SSF52540">
    <property type="entry name" value="P-loop containing nucleoside triphosphate hydrolases"/>
    <property type="match status" value="1"/>
</dbReference>